<dbReference type="SUPFAM" id="SSF46785">
    <property type="entry name" value="Winged helix' DNA-binding domain"/>
    <property type="match status" value="1"/>
</dbReference>
<dbReference type="PRINTS" id="PR00035">
    <property type="entry name" value="HTHGNTR"/>
</dbReference>
<evidence type="ECO:0000256" key="2">
    <source>
        <dbReference type="ARBA" id="ARBA00023125"/>
    </source>
</evidence>
<dbReference type="Gene3D" id="1.10.10.10">
    <property type="entry name" value="Winged helix-like DNA-binding domain superfamily/Winged helix DNA-binding domain"/>
    <property type="match status" value="1"/>
</dbReference>
<comment type="caution">
    <text evidence="5">The sequence shown here is derived from an EMBL/GenBank/DDBJ whole genome shotgun (WGS) entry which is preliminary data.</text>
</comment>
<evidence type="ECO:0000313" key="6">
    <source>
        <dbReference type="Proteomes" id="UP000234881"/>
    </source>
</evidence>
<evidence type="ECO:0000313" key="5">
    <source>
        <dbReference type="EMBL" id="PLW76763.1"/>
    </source>
</evidence>
<dbReference type="EMBL" id="PKUQ01000022">
    <property type="protein sequence ID" value="PLW76763.1"/>
    <property type="molecule type" value="Genomic_DNA"/>
</dbReference>
<keyword evidence="2" id="KW-0238">DNA-binding</keyword>
<proteinExistence type="predicted"/>
<dbReference type="GO" id="GO:0003677">
    <property type="term" value="F:DNA binding"/>
    <property type="evidence" value="ECO:0007669"/>
    <property type="project" value="UniProtKB-KW"/>
</dbReference>
<dbReference type="PANTHER" id="PTHR43537:SF41">
    <property type="entry name" value="TRANSCRIPTIONAL REGULATORY PROTEIN"/>
    <property type="match status" value="1"/>
</dbReference>
<dbReference type="SMART" id="SM00895">
    <property type="entry name" value="FCD"/>
    <property type="match status" value="1"/>
</dbReference>
<dbReference type="InterPro" id="IPR008920">
    <property type="entry name" value="TF_FadR/GntR_C"/>
</dbReference>
<dbReference type="Pfam" id="PF07729">
    <property type="entry name" value="FCD"/>
    <property type="match status" value="1"/>
</dbReference>
<evidence type="ECO:0000256" key="1">
    <source>
        <dbReference type="ARBA" id="ARBA00023015"/>
    </source>
</evidence>
<dbReference type="CDD" id="cd07377">
    <property type="entry name" value="WHTH_GntR"/>
    <property type="match status" value="1"/>
</dbReference>
<dbReference type="Proteomes" id="UP000234881">
    <property type="component" value="Unassembled WGS sequence"/>
</dbReference>
<dbReference type="SMART" id="SM00345">
    <property type="entry name" value="HTH_GNTR"/>
    <property type="match status" value="1"/>
</dbReference>
<keyword evidence="6" id="KW-1185">Reference proteome</keyword>
<sequence>MTLWTHQLLLRNVEYWILYYFRAGILRRFVRLLHQVGKIDMAQIVRRTTTTIVADELRKRILTGQLNEGVQVKQEAIANELGVSRIPVREALRQLEAEGLITLVSHKGAVVTRLEPSEIAELFEIRIMLENWLFEKAIASITEEDLQKAELLISQMRDEASIQEWGTLNWKFHETLYRSAQKHATMKILRRIHDNIDRYVRLQIALTQDSQKRAHKEHQAIVDAARDKNPKVAAALLADHINHVKDQLLESIGNKKSDAD</sequence>
<name>A0A2N5XQH8_9HYPH</name>
<feature type="domain" description="HTH gntR-type" evidence="4">
    <location>
        <begin position="47"/>
        <end position="114"/>
    </location>
</feature>
<dbReference type="Gene3D" id="1.20.120.530">
    <property type="entry name" value="GntR ligand-binding domain-like"/>
    <property type="match status" value="1"/>
</dbReference>
<reference evidence="5 6" key="1">
    <citation type="submission" date="2018-01" db="EMBL/GenBank/DDBJ databases">
        <title>The draft genome sequence of Cohaesibacter sp. H1304.</title>
        <authorList>
            <person name="Wang N.-N."/>
            <person name="Du Z.-J."/>
        </authorList>
    </citation>
    <scope>NUCLEOTIDE SEQUENCE [LARGE SCALE GENOMIC DNA]</scope>
    <source>
        <strain evidence="5 6">H1304</strain>
    </source>
</reference>
<dbReference type="AlphaFoldDB" id="A0A2N5XQH8"/>
<keyword evidence="1" id="KW-0805">Transcription regulation</keyword>
<accession>A0A2N5XQH8</accession>
<dbReference type="GO" id="GO:0003700">
    <property type="term" value="F:DNA-binding transcription factor activity"/>
    <property type="evidence" value="ECO:0007669"/>
    <property type="project" value="InterPro"/>
</dbReference>
<dbReference type="InterPro" id="IPR036390">
    <property type="entry name" value="WH_DNA-bd_sf"/>
</dbReference>
<protein>
    <submittedName>
        <fullName evidence="5">GntR family transcriptional regulator</fullName>
    </submittedName>
</protein>
<dbReference type="Pfam" id="PF00392">
    <property type="entry name" value="GntR"/>
    <property type="match status" value="1"/>
</dbReference>
<dbReference type="OrthoDB" id="9810548at2"/>
<dbReference type="SUPFAM" id="SSF48008">
    <property type="entry name" value="GntR ligand-binding domain-like"/>
    <property type="match status" value="1"/>
</dbReference>
<dbReference type="InterPro" id="IPR011711">
    <property type="entry name" value="GntR_C"/>
</dbReference>
<dbReference type="InterPro" id="IPR036388">
    <property type="entry name" value="WH-like_DNA-bd_sf"/>
</dbReference>
<keyword evidence="3" id="KW-0804">Transcription</keyword>
<organism evidence="5 6">
    <name type="scientific">Cohaesibacter celericrescens</name>
    <dbReference type="NCBI Taxonomy" id="2067669"/>
    <lineage>
        <taxon>Bacteria</taxon>
        <taxon>Pseudomonadati</taxon>
        <taxon>Pseudomonadota</taxon>
        <taxon>Alphaproteobacteria</taxon>
        <taxon>Hyphomicrobiales</taxon>
        <taxon>Cohaesibacteraceae</taxon>
    </lineage>
</organism>
<dbReference type="PANTHER" id="PTHR43537">
    <property type="entry name" value="TRANSCRIPTIONAL REGULATOR, GNTR FAMILY"/>
    <property type="match status" value="1"/>
</dbReference>
<dbReference type="InterPro" id="IPR000524">
    <property type="entry name" value="Tscrpt_reg_HTH_GntR"/>
</dbReference>
<dbReference type="PROSITE" id="PS50949">
    <property type="entry name" value="HTH_GNTR"/>
    <property type="match status" value="1"/>
</dbReference>
<evidence type="ECO:0000256" key="3">
    <source>
        <dbReference type="ARBA" id="ARBA00023163"/>
    </source>
</evidence>
<gene>
    <name evidence="5" type="ORF">C0081_11895</name>
</gene>
<evidence type="ECO:0000259" key="4">
    <source>
        <dbReference type="PROSITE" id="PS50949"/>
    </source>
</evidence>